<keyword evidence="2" id="KW-0472">Membrane</keyword>
<evidence type="ECO:0000313" key="5">
    <source>
        <dbReference type="Proteomes" id="UP000620124"/>
    </source>
</evidence>
<feature type="transmembrane region" description="Helical" evidence="2">
    <location>
        <begin position="118"/>
        <end position="137"/>
    </location>
</feature>
<evidence type="ECO:0000256" key="3">
    <source>
        <dbReference type="SAM" id="SignalP"/>
    </source>
</evidence>
<organism evidence="4 5">
    <name type="scientific">Mycena venus</name>
    <dbReference type="NCBI Taxonomy" id="2733690"/>
    <lineage>
        <taxon>Eukaryota</taxon>
        <taxon>Fungi</taxon>
        <taxon>Dikarya</taxon>
        <taxon>Basidiomycota</taxon>
        <taxon>Agaricomycotina</taxon>
        <taxon>Agaricomycetes</taxon>
        <taxon>Agaricomycetidae</taxon>
        <taxon>Agaricales</taxon>
        <taxon>Marasmiineae</taxon>
        <taxon>Mycenaceae</taxon>
        <taxon>Mycena</taxon>
    </lineage>
</organism>
<reference evidence="4" key="1">
    <citation type="submission" date="2020-05" db="EMBL/GenBank/DDBJ databases">
        <title>Mycena genomes resolve the evolution of fungal bioluminescence.</title>
        <authorList>
            <person name="Tsai I.J."/>
        </authorList>
    </citation>
    <scope>NUCLEOTIDE SEQUENCE</scope>
    <source>
        <strain evidence="4">CCC161011</strain>
    </source>
</reference>
<gene>
    <name evidence="4" type="ORF">MVEN_01370800</name>
</gene>
<evidence type="ECO:0000256" key="2">
    <source>
        <dbReference type="SAM" id="Phobius"/>
    </source>
</evidence>
<dbReference type="OrthoDB" id="2525787at2759"/>
<keyword evidence="3" id="KW-0732">Signal</keyword>
<evidence type="ECO:0000256" key="1">
    <source>
        <dbReference type="SAM" id="MobiDB-lite"/>
    </source>
</evidence>
<dbReference type="AlphaFoldDB" id="A0A8H6XVY3"/>
<evidence type="ECO:0000313" key="4">
    <source>
        <dbReference type="EMBL" id="KAF7348533.1"/>
    </source>
</evidence>
<feature type="compositionally biased region" description="Basic and acidic residues" evidence="1">
    <location>
        <begin position="81"/>
        <end position="93"/>
    </location>
</feature>
<keyword evidence="2" id="KW-0812">Transmembrane</keyword>
<sequence length="160" mass="17436">MHLLLCVLSLLFMTSFAAQPIYNQVPTDLVCAPAGECKPCPADALQEPFCQPFGSRRLMHCANGTAPSSHPVPAHTGRPPLLDDRSIPRAADQPHSHAGETLAWAACGRIVPQERADFFEFVACNLLFAAVALFGVYTRSRRMRALQARQLAARIGLGRQ</sequence>
<keyword evidence="2" id="KW-1133">Transmembrane helix</keyword>
<dbReference type="Proteomes" id="UP000620124">
    <property type="component" value="Unassembled WGS sequence"/>
</dbReference>
<name>A0A8H6XVY3_9AGAR</name>
<feature type="chain" id="PRO_5034427643" evidence="3">
    <location>
        <begin position="18"/>
        <end position="160"/>
    </location>
</feature>
<dbReference type="EMBL" id="JACAZI010000011">
    <property type="protein sequence ID" value="KAF7348533.1"/>
    <property type="molecule type" value="Genomic_DNA"/>
</dbReference>
<feature type="signal peptide" evidence="3">
    <location>
        <begin position="1"/>
        <end position="17"/>
    </location>
</feature>
<comment type="caution">
    <text evidence="4">The sequence shown here is derived from an EMBL/GenBank/DDBJ whole genome shotgun (WGS) entry which is preliminary data.</text>
</comment>
<proteinExistence type="predicted"/>
<accession>A0A8H6XVY3</accession>
<protein>
    <submittedName>
        <fullName evidence="4">Uncharacterized protein</fullName>
    </submittedName>
</protein>
<keyword evidence="5" id="KW-1185">Reference proteome</keyword>
<feature type="region of interest" description="Disordered" evidence="1">
    <location>
        <begin position="66"/>
        <end position="93"/>
    </location>
</feature>